<keyword evidence="12" id="KW-1185">Reference proteome</keyword>
<dbReference type="InterPro" id="IPR001828">
    <property type="entry name" value="ANF_lig-bd_rcpt"/>
</dbReference>
<evidence type="ECO:0000313" key="12">
    <source>
        <dbReference type="Proteomes" id="UP000276133"/>
    </source>
</evidence>
<dbReference type="EMBL" id="REGN01001418">
    <property type="protein sequence ID" value="RNA34770.1"/>
    <property type="molecule type" value="Genomic_DNA"/>
</dbReference>
<protein>
    <submittedName>
        <fullName evidence="11">Metabotropic glutamate receptor 5 isoform X2</fullName>
    </submittedName>
</protein>
<gene>
    <name evidence="11" type="ORF">BpHYR1_045512</name>
</gene>
<evidence type="ECO:0000256" key="9">
    <source>
        <dbReference type="ARBA" id="ARBA00023224"/>
    </source>
</evidence>
<keyword evidence="2" id="KW-1003">Cell membrane</keyword>
<keyword evidence="6" id="KW-0472">Membrane</keyword>
<dbReference type="InterPro" id="IPR028082">
    <property type="entry name" value="Peripla_BP_I"/>
</dbReference>
<comment type="subcellular location">
    <subcellularLocation>
        <location evidence="1">Cell membrane</location>
        <topology evidence="1">Multi-pass membrane protein</topology>
    </subcellularLocation>
</comment>
<feature type="domain" description="Receptor ligand binding region" evidence="10">
    <location>
        <begin position="63"/>
        <end position="363"/>
    </location>
</feature>
<dbReference type="SUPFAM" id="SSF53822">
    <property type="entry name" value="Periplasmic binding protein-like I"/>
    <property type="match status" value="1"/>
</dbReference>
<organism evidence="11 12">
    <name type="scientific">Brachionus plicatilis</name>
    <name type="common">Marine rotifer</name>
    <name type="synonym">Brachionus muelleri</name>
    <dbReference type="NCBI Taxonomy" id="10195"/>
    <lineage>
        <taxon>Eukaryota</taxon>
        <taxon>Metazoa</taxon>
        <taxon>Spiralia</taxon>
        <taxon>Gnathifera</taxon>
        <taxon>Rotifera</taxon>
        <taxon>Eurotatoria</taxon>
        <taxon>Monogononta</taxon>
        <taxon>Pseudotrocha</taxon>
        <taxon>Ploima</taxon>
        <taxon>Brachionidae</taxon>
        <taxon>Brachionus</taxon>
    </lineage>
</organism>
<keyword evidence="9" id="KW-0807">Transducer</keyword>
<evidence type="ECO:0000259" key="10">
    <source>
        <dbReference type="Pfam" id="PF01094"/>
    </source>
</evidence>
<reference evidence="11 12" key="1">
    <citation type="journal article" date="2018" name="Sci. Rep.">
        <title>Genomic signatures of local adaptation to the degree of environmental predictability in rotifers.</title>
        <authorList>
            <person name="Franch-Gras L."/>
            <person name="Hahn C."/>
            <person name="Garcia-Roger E.M."/>
            <person name="Carmona M.J."/>
            <person name="Serra M."/>
            <person name="Gomez A."/>
        </authorList>
    </citation>
    <scope>NUCLEOTIDE SEQUENCE [LARGE SCALE GENOMIC DNA]</scope>
    <source>
        <strain evidence="11">HYR1</strain>
    </source>
</reference>
<sequence length="397" mass="45619">MVLMSMDLIVGFGDKRKKIIQHGDLMIGVLLPVHEQPSYDDSVKTTKSKCGLIRDQYGIQRVEALLFMLDKINRELNLLPGIKLGIEIRDECWVTSVALEETIDFIKHTIASAKDQEESDENVPVFLDKDQMTEYTFNNTRDKICQKILKDKENENKILAVIGPAGSDLAINVQNLVQLFDIPQVAYSATSTDLSNKKMYKTFLRVVPSDYLQVRAMTDLVVKMNWTYVFAIYTDGSYGQGGMEAFRNRTSYLNICLVMYEKITQYANDDDYENLIKKMNDTESARVIVCFCYGETIRGLLGAINRLGLKGRFIIIGSDGWSDRIDVARGYYEEAIGSLSIKAHSPVVTEFHDYFAHLNPSNNLRNTWFNEYWEYRFNCYIEKESKNIYKTPCKKKN</sequence>
<dbReference type="InterPro" id="IPR050726">
    <property type="entry name" value="mGluR"/>
</dbReference>
<keyword evidence="4" id="KW-1133">Transmembrane helix</keyword>
<dbReference type="STRING" id="10195.A0A3M7SGT8"/>
<dbReference type="GO" id="GO:0004930">
    <property type="term" value="F:G protein-coupled receptor activity"/>
    <property type="evidence" value="ECO:0007669"/>
    <property type="project" value="UniProtKB-KW"/>
</dbReference>
<dbReference type="GO" id="GO:0005886">
    <property type="term" value="C:plasma membrane"/>
    <property type="evidence" value="ECO:0007669"/>
    <property type="project" value="UniProtKB-SubCell"/>
</dbReference>
<comment type="caution">
    <text evidence="11">The sequence shown here is derived from an EMBL/GenBank/DDBJ whole genome shotgun (WGS) entry which is preliminary data.</text>
</comment>
<dbReference type="InterPro" id="IPR000337">
    <property type="entry name" value="GPCR_3"/>
</dbReference>
<dbReference type="OrthoDB" id="425344at2759"/>
<accession>A0A3M7SGT8</accession>
<evidence type="ECO:0000313" key="11">
    <source>
        <dbReference type="EMBL" id="RNA34770.1"/>
    </source>
</evidence>
<keyword evidence="7 11" id="KW-0675">Receptor</keyword>
<dbReference type="PROSITE" id="PS00979">
    <property type="entry name" value="G_PROTEIN_RECEP_F3_1"/>
    <property type="match status" value="1"/>
</dbReference>
<evidence type="ECO:0000256" key="1">
    <source>
        <dbReference type="ARBA" id="ARBA00004651"/>
    </source>
</evidence>
<dbReference type="Gene3D" id="3.40.50.2300">
    <property type="match status" value="2"/>
</dbReference>
<dbReference type="PANTHER" id="PTHR24060">
    <property type="entry name" value="METABOTROPIC GLUTAMATE RECEPTOR"/>
    <property type="match status" value="1"/>
</dbReference>
<keyword evidence="8" id="KW-0325">Glycoprotein</keyword>
<keyword evidence="3" id="KW-0812">Transmembrane</keyword>
<name>A0A3M7SGT8_BRAPC</name>
<keyword evidence="5" id="KW-0297">G-protein coupled receptor</keyword>
<dbReference type="PRINTS" id="PR00248">
    <property type="entry name" value="GPCRMGR"/>
</dbReference>
<dbReference type="InterPro" id="IPR017979">
    <property type="entry name" value="GPCR_3_CS"/>
</dbReference>
<dbReference type="Pfam" id="PF01094">
    <property type="entry name" value="ANF_receptor"/>
    <property type="match status" value="1"/>
</dbReference>
<evidence type="ECO:0000256" key="5">
    <source>
        <dbReference type="ARBA" id="ARBA00023040"/>
    </source>
</evidence>
<evidence type="ECO:0000256" key="7">
    <source>
        <dbReference type="ARBA" id="ARBA00023170"/>
    </source>
</evidence>
<dbReference type="FunFam" id="3.40.50.2300:FF:000145">
    <property type="entry name" value="Glutamate receptor, metabotropic"/>
    <property type="match status" value="1"/>
</dbReference>
<evidence type="ECO:0000256" key="4">
    <source>
        <dbReference type="ARBA" id="ARBA00022989"/>
    </source>
</evidence>
<evidence type="ECO:0000256" key="6">
    <source>
        <dbReference type="ARBA" id="ARBA00023136"/>
    </source>
</evidence>
<evidence type="ECO:0000256" key="2">
    <source>
        <dbReference type="ARBA" id="ARBA00022475"/>
    </source>
</evidence>
<dbReference type="Proteomes" id="UP000276133">
    <property type="component" value="Unassembled WGS sequence"/>
</dbReference>
<dbReference type="AlphaFoldDB" id="A0A3M7SGT8"/>
<evidence type="ECO:0000256" key="3">
    <source>
        <dbReference type="ARBA" id="ARBA00022692"/>
    </source>
</evidence>
<evidence type="ECO:0000256" key="8">
    <source>
        <dbReference type="ARBA" id="ARBA00023180"/>
    </source>
</evidence>
<proteinExistence type="predicted"/>